<evidence type="ECO:0000313" key="9">
    <source>
        <dbReference type="EMBL" id="GMH03151.1"/>
    </source>
</evidence>
<evidence type="ECO:0000256" key="3">
    <source>
        <dbReference type="ARBA" id="ARBA00022737"/>
    </source>
</evidence>
<dbReference type="GO" id="GO:0006417">
    <property type="term" value="P:regulation of translation"/>
    <property type="evidence" value="ECO:0007669"/>
    <property type="project" value="UniProtKB-KW"/>
</dbReference>
<dbReference type="SMART" id="SM00025">
    <property type="entry name" value="Pumilio"/>
    <property type="match status" value="8"/>
</dbReference>
<dbReference type="InterPro" id="IPR016024">
    <property type="entry name" value="ARM-type_fold"/>
</dbReference>
<evidence type="ECO:0000256" key="2">
    <source>
        <dbReference type="ARBA" id="ARBA00022490"/>
    </source>
</evidence>
<name>A0AAD3XG26_NEPGR</name>
<protein>
    <recommendedName>
        <fullName evidence="8">PUM-HD domain-containing protein</fullName>
    </recommendedName>
</protein>
<keyword evidence="3" id="KW-0677">Repeat</keyword>
<dbReference type="InterPro" id="IPR033133">
    <property type="entry name" value="PUM-HD"/>
</dbReference>
<feature type="repeat" description="Pumilio" evidence="7">
    <location>
        <begin position="692"/>
        <end position="727"/>
    </location>
</feature>
<feature type="repeat" description="Pumilio" evidence="7">
    <location>
        <begin position="764"/>
        <end position="800"/>
    </location>
</feature>
<feature type="repeat" description="Pumilio" evidence="7">
    <location>
        <begin position="873"/>
        <end position="914"/>
    </location>
</feature>
<feature type="repeat" description="Pumilio" evidence="7">
    <location>
        <begin position="728"/>
        <end position="763"/>
    </location>
</feature>
<feature type="repeat" description="Pumilio" evidence="7">
    <location>
        <begin position="656"/>
        <end position="691"/>
    </location>
</feature>
<evidence type="ECO:0000313" key="10">
    <source>
        <dbReference type="Proteomes" id="UP001279734"/>
    </source>
</evidence>
<evidence type="ECO:0000256" key="6">
    <source>
        <dbReference type="ARBA" id="ARBA00055193"/>
    </source>
</evidence>
<dbReference type="Gene3D" id="1.25.10.10">
    <property type="entry name" value="Leucine-rich Repeat Variant"/>
    <property type="match status" value="1"/>
</dbReference>
<evidence type="ECO:0000256" key="5">
    <source>
        <dbReference type="ARBA" id="ARBA00022884"/>
    </source>
</evidence>
<dbReference type="InterPro" id="IPR033712">
    <property type="entry name" value="Pumilio_RNA-bd"/>
</dbReference>
<dbReference type="GO" id="GO:0005737">
    <property type="term" value="C:cytoplasm"/>
    <property type="evidence" value="ECO:0007669"/>
    <property type="project" value="UniProtKB-SubCell"/>
</dbReference>
<evidence type="ECO:0000256" key="7">
    <source>
        <dbReference type="PROSITE-ProRule" id="PRU00317"/>
    </source>
</evidence>
<feature type="repeat" description="Pumilio" evidence="7">
    <location>
        <begin position="801"/>
        <end position="836"/>
    </location>
</feature>
<accession>A0AAD3XG26</accession>
<keyword evidence="10" id="KW-1185">Reference proteome</keyword>
<reference evidence="9" key="1">
    <citation type="submission" date="2023-05" db="EMBL/GenBank/DDBJ databases">
        <title>Nepenthes gracilis genome sequencing.</title>
        <authorList>
            <person name="Fukushima K."/>
        </authorList>
    </citation>
    <scope>NUCLEOTIDE SEQUENCE</scope>
    <source>
        <strain evidence="9">SING2019-196</strain>
    </source>
</reference>
<dbReference type="InterPro" id="IPR011989">
    <property type="entry name" value="ARM-like"/>
</dbReference>
<dbReference type="InterPro" id="IPR001313">
    <property type="entry name" value="Pumilio_RNA-bd_rpt"/>
</dbReference>
<dbReference type="FunFam" id="1.25.10.10:FF:000004">
    <property type="entry name" value="Pumilio homolog 1 isoform 2"/>
    <property type="match status" value="1"/>
</dbReference>
<proteinExistence type="predicted"/>
<dbReference type="PROSITE" id="PS50302">
    <property type="entry name" value="PUM"/>
    <property type="match status" value="8"/>
</dbReference>
<organism evidence="9 10">
    <name type="scientific">Nepenthes gracilis</name>
    <name type="common">Slender pitcher plant</name>
    <dbReference type="NCBI Taxonomy" id="150966"/>
    <lineage>
        <taxon>Eukaryota</taxon>
        <taxon>Viridiplantae</taxon>
        <taxon>Streptophyta</taxon>
        <taxon>Embryophyta</taxon>
        <taxon>Tracheophyta</taxon>
        <taxon>Spermatophyta</taxon>
        <taxon>Magnoliopsida</taxon>
        <taxon>eudicotyledons</taxon>
        <taxon>Gunneridae</taxon>
        <taxon>Pentapetalae</taxon>
        <taxon>Caryophyllales</taxon>
        <taxon>Nepenthaceae</taxon>
        <taxon>Nepenthes</taxon>
    </lineage>
</organism>
<keyword evidence="2" id="KW-0963">Cytoplasm</keyword>
<dbReference type="PROSITE" id="PS50303">
    <property type="entry name" value="PUM_HD"/>
    <property type="match status" value="1"/>
</dbReference>
<dbReference type="Pfam" id="PF00806">
    <property type="entry name" value="PUF"/>
    <property type="match status" value="8"/>
</dbReference>
<gene>
    <name evidence="9" type="ORF">Nepgr_004990</name>
</gene>
<keyword evidence="5" id="KW-0694">RNA-binding</keyword>
<comment type="function">
    <text evidence="6">Sequence-specific RNA-binding protein that regulates translation and mRNA stability by binding the 3'-UTR of target mRNAs. Binds the APUM-binding elements (APBEs) in the 3'-UTR mRNA sequence of CLV1, PNH, WUS and FAS2.</text>
</comment>
<feature type="domain" description="PUM-HD" evidence="8">
    <location>
        <begin position="600"/>
        <end position="940"/>
    </location>
</feature>
<feature type="repeat" description="Pumilio" evidence="7">
    <location>
        <begin position="620"/>
        <end position="655"/>
    </location>
</feature>
<feature type="repeat" description="Pumilio" evidence="7">
    <location>
        <begin position="837"/>
        <end position="872"/>
    </location>
</feature>
<evidence type="ECO:0000256" key="1">
    <source>
        <dbReference type="ARBA" id="ARBA00004496"/>
    </source>
</evidence>
<keyword evidence="4" id="KW-0810">Translation regulation</keyword>
<dbReference type="PANTHER" id="PTHR12537:SF119">
    <property type="entry name" value="PUMILIO HOMOLOG 6, CHLOROPLASTIC"/>
    <property type="match status" value="1"/>
</dbReference>
<dbReference type="PANTHER" id="PTHR12537">
    <property type="entry name" value="RNA BINDING PROTEIN PUMILIO-RELATED"/>
    <property type="match status" value="1"/>
</dbReference>
<evidence type="ECO:0000256" key="4">
    <source>
        <dbReference type="ARBA" id="ARBA00022845"/>
    </source>
</evidence>
<dbReference type="CDD" id="cd07920">
    <property type="entry name" value="Pumilio"/>
    <property type="match status" value="1"/>
</dbReference>
<dbReference type="EMBL" id="BSYO01000004">
    <property type="protein sequence ID" value="GMH03151.1"/>
    <property type="molecule type" value="Genomic_DNA"/>
</dbReference>
<dbReference type="GO" id="GO:0003729">
    <property type="term" value="F:mRNA binding"/>
    <property type="evidence" value="ECO:0007669"/>
    <property type="project" value="TreeGrafter"/>
</dbReference>
<sequence>MAEVAVRVFCAGLSVAMSSLTDLHPVGLLNLPSQYNFMKMATENPIRMMEAREKWPSHKEAATYASSSMVVDETLLGKGNMYCFGRATVPNRSGSAPPNMEGSLAAIGNLMHGAGSNYSSVSHGAGGANNGRSTSVDDCSNNSMFLIRGTLPTHKEESEDDRSPRRAFIDWTERSSPLLSGQESILQRRSLVKLTREQFSPTPAAVYHQSHFHSLCHGSDCEVVNPDDDYSSLHNQSISVSNAVASDINVEDIASLSDGDFSGSSASTLCKEDDDIIDFDLKDNTLACDDSSISSIQSGIEALKICPPNVGNHSSQEGGHHILPHNLVQHLTQQQQYNFQFQGSMAQIVSQGIDNGGMLSSSDVQPMLQSSGFTPLYATAAAYMPSENPYYSGVQPPGIIYSPQFGIGGYFNSPVLPPFFTGYPPHNALPLTFDGSGTPNYNVQASGVPSAGGSSHAVDMQLLNKLYGQGGLIQPSFTGPRMQLHQPFPDLYNISSQVDHLALRTGVIGSQGTGGPRNVHQRRGGMMSPNYFGNSTNMGTFMHMPSSSCASPVAPASLIGGSGLPGGRFEPSFLTYSDRNARFDASWPGQRAFESLKYPKATTLLEELKSGKGRRFELSDITGHVVELSVDQHGSRFIQQKLENCSFEEKASVFEEVLPHASKLMTDVFGNYVIQKFFEYGTPEQRKELANQLAGQILSFSLQMYGCRVIQKALDVIELDQKAVLVRELDGHVMRCVRDQNGNHVIQKCIECIPADKIGFIISAFRGQVAILSMHPYGCRVIQRILEHFTDELQSQFIVDEILDSVCNLAQDQYGNYVIQHVLAKGKPQEQSQIIKMLSGQIVQMSQHKFASNVVEKCLQYGDTAAREVLIGEIVGSNEGNDNLLMMMKDQYANYVVQKILETCTENQRDVLLGRIRVHLHALKKYTYGKHIVARFEQLFGEEIQESVDDWCLHVIPSDRVSSQHTRMDQWMIDHFDSFCLSNRKEFIGVLCIGNNHPISRSCKIEYILRIQLSAFAAIAAGEFNHSIDYSSPLEGDEHGRNVRDHKLYLLVGLMFPLLHHSHLLKNSSILRNKAFHDFGGSCQESFDWGEIELYTQLYRDCHGDWCPQLEYKFLRNCCAQHQLGGSTIMFDYSCPALHLFVVANMGNMSFLEETFVASSLVAGTASGFSSFSFLRERLLSSEILDRFIETSICSSVSPHRGVS</sequence>
<dbReference type="AlphaFoldDB" id="A0AAD3XG26"/>
<dbReference type="Proteomes" id="UP001279734">
    <property type="component" value="Unassembled WGS sequence"/>
</dbReference>
<dbReference type="SUPFAM" id="SSF48371">
    <property type="entry name" value="ARM repeat"/>
    <property type="match status" value="1"/>
</dbReference>
<evidence type="ECO:0000259" key="8">
    <source>
        <dbReference type="PROSITE" id="PS50303"/>
    </source>
</evidence>
<comment type="subcellular location">
    <subcellularLocation>
        <location evidence="1">Cytoplasm</location>
    </subcellularLocation>
</comment>
<comment type="caution">
    <text evidence="9">The sequence shown here is derived from an EMBL/GenBank/DDBJ whole genome shotgun (WGS) entry which is preliminary data.</text>
</comment>